<dbReference type="HOGENOM" id="CLU_157219_0_0_6"/>
<dbReference type="RefSeq" id="WP_013095439.1">
    <property type="nucleotide sequence ID" value="NC_014121.1"/>
</dbReference>
<name>A0A0H3CG89_ENTCC</name>
<dbReference type="PATRIC" id="fig|716541.4.peg.1006"/>
<evidence type="ECO:0000313" key="1">
    <source>
        <dbReference type="EMBL" id="ADF60305.1"/>
    </source>
</evidence>
<dbReference type="AlphaFoldDB" id="A0A0H3CG89"/>
<dbReference type="KEGG" id="enc:ECL_00741"/>
<organism evidence="1 2">
    <name type="scientific">Enterobacter cloacae subsp. cloacae (strain ATCC 13047 / DSM 30054 / NBRC 13535 / NCTC 10005 / WDCM 00083 / NCDC 279-56)</name>
    <dbReference type="NCBI Taxonomy" id="716541"/>
    <lineage>
        <taxon>Bacteria</taxon>
        <taxon>Pseudomonadati</taxon>
        <taxon>Pseudomonadota</taxon>
        <taxon>Gammaproteobacteria</taxon>
        <taxon>Enterobacterales</taxon>
        <taxon>Enterobacteriaceae</taxon>
        <taxon>Enterobacter</taxon>
        <taxon>Enterobacter cloacae complex</taxon>
    </lineage>
</organism>
<dbReference type="eggNOG" id="ENOG5032WKJ">
    <property type="taxonomic scope" value="Bacteria"/>
</dbReference>
<accession>A0A0H3CG89</accession>
<evidence type="ECO:0000313" key="2">
    <source>
        <dbReference type="Proteomes" id="UP000002363"/>
    </source>
</evidence>
<dbReference type="OrthoDB" id="6429536at2"/>
<protein>
    <submittedName>
        <fullName evidence="1">Putative lipoprotein</fullName>
    </submittedName>
</protein>
<dbReference type="PROSITE" id="PS51257">
    <property type="entry name" value="PROKAR_LIPOPROTEIN"/>
    <property type="match status" value="1"/>
</dbReference>
<dbReference type="Proteomes" id="UP000002363">
    <property type="component" value="Chromosome"/>
</dbReference>
<reference evidence="1 2" key="1">
    <citation type="journal article" date="2010" name="J. Bacteriol.">
        <title>Complete genome sequence of Enterobacter cloacae subsp. cloacae type strain ATCC 13047.</title>
        <authorList>
            <person name="Ren Y."/>
            <person name="Ren Y."/>
            <person name="Zhou Z."/>
            <person name="Guo X."/>
            <person name="Li Y."/>
            <person name="Feng L."/>
            <person name="Wang L."/>
        </authorList>
    </citation>
    <scope>NUCLEOTIDE SEQUENCE [LARGE SCALE GENOMIC DNA]</scope>
    <source>
        <strain evidence="2">ATCC 13047 / DSM 30054 / NBRC 13535 / NCTC 10005 / WDCM 00083 / NCDC 279-56</strain>
    </source>
</reference>
<gene>
    <name evidence="1" type="ordered locus">ECL_00741</name>
</gene>
<dbReference type="EnsemblBacteria" id="ADF60305">
    <property type="protein sequence ID" value="ADF60305"/>
    <property type="gene ID" value="ECL_00741"/>
</dbReference>
<keyword evidence="2" id="KW-1185">Reference proteome</keyword>
<keyword evidence="1" id="KW-0449">Lipoprotein</keyword>
<proteinExistence type="predicted"/>
<dbReference type="GeneID" id="83571896"/>
<sequence>MKHRITALCVLSLTLLLTGCVQYKWVKPGVSDAEMNKKLTECEAQALIDLPPDNVVTGSDSEKTDLKNKKKDISTSYTVEDANEDRRATLVDSCMFKSGWDKIEVQ</sequence>
<dbReference type="EMBL" id="CP001918">
    <property type="protein sequence ID" value="ADF60305.1"/>
    <property type="molecule type" value="Genomic_DNA"/>
</dbReference>